<feature type="domain" description="DNA replication/recombination mediator RecO N-terminal" evidence="9">
    <location>
        <begin position="7"/>
        <end position="76"/>
    </location>
</feature>
<dbReference type="Proteomes" id="UP000324194">
    <property type="component" value="Chromosome 1"/>
</dbReference>
<dbReference type="AlphaFoldDB" id="A0A5E4PHL9"/>
<accession>A0A5E4PHL9</accession>
<dbReference type="Gene3D" id="2.40.50.140">
    <property type="entry name" value="Nucleic acid-binding proteins"/>
    <property type="match status" value="1"/>
</dbReference>
<dbReference type="Gene3D" id="1.20.1440.120">
    <property type="entry name" value="Recombination protein O, C-terminal domain"/>
    <property type="match status" value="1"/>
</dbReference>
<dbReference type="PANTHER" id="PTHR33991:SF1">
    <property type="entry name" value="DNA REPAIR PROTEIN RECO"/>
    <property type="match status" value="1"/>
</dbReference>
<dbReference type="GO" id="GO:0043590">
    <property type="term" value="C:bacterial nucleoid"/>
    <property type="evidence" value="ECO:0007669"/>
    <property type="project" value="TreeGrafter"/>
</dbReference>
<dbReference type="Pfam" id="PF02565">
    <property type="entry name" value="RecO_C"/>
    <property type="match status" value="1"/>
</dbReference>
<dbReference type="GO" id="GO:0006302">
    <property type="term" value="P:double-strand break repair"/>
    <property type="evidence" value="ECO:0007669"/>
    <property type="project" value="TreeGrafter"/>
</dbReference>
<evidence type="ECO:0000256" key="7">
    <source>
        <dbReference type="ARBA" id="ARBA00033409"/>
    </source>
</evidence>
<evidence type="ECO:0000259" key="9">
    <source>
        <dbReference type="Pfam" id="PF11967"/>
    </source>
</evidence>
<dbReference type="InterPro" id="IPR003717">
    <property type="entry name" value="RecO"/>
</dbReference>
<comment type="similarity">
    <text evidence="2 8">Belongs to the RecO family.</text>
</comment>
<evidence type="ECO:0000256" key="1">
    <source>
        <dbReference type="ARBA" id="ARBA00003065"/>
    </source>
</evidence>
<dbReference type="PANTHER" id="PTHR33991">
    <property type="entry name" value="DNA REPAIR PROTEIN RECO"/>
    <property type="match status" value="1"/>
</dbReference>
<keyword evidence="4 8" id="KW-0227">DNA damage</keyword>
<proteinExistence type="inferred from homology"/>
<gene>
    <name evidence="8 10" type="primary">recO</name>
    <name evidence="10" type="ORF">AQUSIP_11130</name>
</gene>
<dbReference type="InterPro" id="IPR042242">
    <property type="entry name" value="RecO_C"/>
</dbReference>
<sequence length="255" mass="28975">MKRVNLQPAYVLHRRSYRESSFLIELFTPEHGRLTVVARGARKSRSASPGLLQPFVPLLVSFAGKGELMALSHAEAHGMMRQLRGECLFAGFYLNELLMCLLQKWDSHPGLYAAYENAVAALFDGPLQQKVLRSFEKCLLEEIGYGLLPKSENSLHNTFSPDQFYRFMPEHGFVLCEPGGYRESGRTPDGKRVTQGNIFSGKSLIAIAKDDWQDETCLQDAKRLTRFVLAPLLGSRPIYSRRLFMQLDEEKQNEE</sequence>
<evidence type="ECO:0000256" key="3">
    <source>
        <dbReference type="ARBA" id="ARBA00021310"/>
    </source>
</evidence>
<reference evidence="10 11" key="1">
    <citation type="submission" date="2019-08" db="EMBL/GenBank/DDBJ databases">
        <authorList>
            <person name="Guy L."/>
        </authorList>
    </citation>
    <scope>NUCLEOTIDE SEQUENCE [LARGE SCALE GENOMIC DNA]</scope>
    <source>
        <strain evidence="10 11">SGT-108</strain>
    </source>
</reference>
<evidence type="ECO:0000256" key="5">
    <source>
        <dbReference type="ARBA" id="ARBA00023172"/>
    </source>
</evidence>
<dbReference type="HAMAP" id="MF_00201">
    <property type="entry name" value="RecO"/>
    <property type="match status" value="1"/>
</dbReference>
<evidence type="ECO:0000313" key="11">
    <source>
        <dbReference type="Proteomes" id="UP000324194"/>
    </source>
</evidence>
<dbReference type="InterPro" id="IPR012340">
    <property type="entry name" value="NA-bd_OB-fold"/>
</dbReference>
<dbReference type="EMBL" id="LR699119">
    <property type="protein sequence ID" value="VVC75816.1"/>
    <property type="molecule type" value="Genomic_DNA"/>
</dbReference>
<dbReference type="GO" id="GO:0006310">
    <property type="term" value="P:DNA recombination"/>
    <property type="evidence" value="ECO:0007669"/>
    <property type="project" value="UniProtKB-UniRule"/>
</dbReference>
<dbReference type="RefSeq" id="WP_148339091.1">
    <property type="nucleotide sequence ID" value="NZ_LR699119.1"/>
</dbReference>
<dbReference type="InterPro" id="IPR022572">
    <property type="entry name" value="DNA_rep/recomb_RecO_N"/>
</dbReference>
<name>A0A5E4PHL9_9COXI</name>
<keyword evidence="11" id="KW-1185">Reference proteome</keyword>
<protein>
    <recommendedName>
        <fullName evidence="3 8">DNA repair protein RecO</fullName>
    </recommendedName>
    <alternativeName>
        <fullName evidence="7 8">Recombination protein O</fullName>
    </alternativeName>
</protein>
<evidence type="ECO:0000256" key="4">
    <source>
        <dbReference type="ARBA" id="ARBA00022763"/>
    </source>
</evidence>
<dbReference type="NCBIfam" id="TIGR00613">
    <property type="entry name" value="reco"/>
    <property type="match status" value="1"/>
</dbReference>
<evidence type="ECO:0000256" key="6">
    <source>
        <dbReference type="ARBA" id="ARBA00023204"/>
    </source>
</evidence>
<organism evidence="10 11">
    <name type="scientific">Aquicella siphonis</name>
    <dbReference type="NCBI Taxonomy" id="254247"/>
    <lineage>
        <taxon>Bacteria</taxon>
        <taxon>Pseudomonadati</taxon>
        <taxon>Pseudomonadota</taxon>
        <taxon>Gammaproteobacteria</taxon>
        <taxon>Legionellales</taxon>
        <taxon>Coxiellaceae</taxon>
        <taxon>Aquicella</taxon>
    </lineage>
</organism>
<evidence type="ECO:0000256" key="8">
    <source>
        <dbReference type="HAMAP-Rule" id="MF_00201"/>
    </source>
</evidence>
<dbReference type="KEGG" id="asip:AQUSIP_11130"/>
<dbReference type="SUPFAM" id="SSF50249">
    <property type="entry name" value="Nucleic acid-binding proteins"/>
    <property type="match status" value="1"/>
</dbReference>
<evidence type="ECO:0000313" key="10">
    <source>
        <dbReference type="EMBL" id="VVC75816.1"/>
    </source>
</evidence>
<evidence type="ECO:0000256" key="2">
    <source>
        <dbReference type="ARBA" id="ARBA00007452"/>
    </source>
</evidence>
<comment type="function">
    <text evidence="1 8">Involved in DNA repair and RecF pathway recombination.</text>
</comment>
<keyword evidence="5 8" id="KW-0233">DNA recombination</keyword>
<dbReference type="Pfam" id="PF11967">
    <property type="entry name" value="RecO_N"/>
    <property type="match status" value="1"/>
</dbReference>
<dbReference type="OrthoDB" id="9804792at2"/>
<keyword evidence="6 8" id="KW-0234">DNA repair</keyword>